<dbReference type="InterPro" id="IPR036188">
    <property type="entry name" value="FAD/NAD-bd_sf"/>
</dbReference>
<dbReference type="PANTHER" id="PTHR43422">
    <property type="entry name" value="THIAMINE THIAZOLE SYNTHASE"/>
    <property type="match status" value="1"/>
</dbReference>
<accession>A0ABN1UI49</accession>
<name>A0ABN1UI49_9ACTN</name>
<sequence>MVDSAGAGTGTTASRDGAHHSSGRRGRHALVVGGGPAALLTARVLASHADRVTLVERDRLPDGPEPRAGVPQSRHNHVLLEGGQRALEKLLPGIVGELREHGAPRVGMPDDLVQWQDHHFYRRTPATAHLLTGSRPLLEWLVRRRVLADPRITVVEGTEVVGLVGDAARVRGVRVRERGAGTHQDVRELTADLVVDASGRGSRAPEWLAAIGADVPHEETIDAGLAYATRMYRGPADRPGAPGPSAPAGTPHATVPAGAGGSPGAPAAADTSDTDSTPGEPGTDGGGDPDAVDCVGYYFVPGRDEARGAVVLPIEGGRYLVTLSGLRGSEPPADETEFTDFAARLPHPLVHDWLLKAEPESAVHAFRSTSDIRRRYDRPGRRPAGFLATGDALCCVNPVYGQGLTVAAFGALALRDALADPRRTPTTRRVQRALSRAARQAWDIASGADRVLPGARGDAVRLRPADRPAAWYLGRVRRRAPGDPVVGAAFRSVLALKEPGSVLFAPRVARAVLLGPVRPAPTEPQARRE</sequence>
<dbReference type="EMBL" id="BAAAKV010000001">
    <property type="protein sequence ID" value="GAA1149401.1"/>
    <property type="molecule type" value="Genomic_DNA"/>
</dbReference>
<reference evidence="2 3" key="1">
    <citation type="journal article" date="2019" name="Int. J. Syst. Evol. Microbiol.">
        <title>The Global Catalogue of Microorganisms (GCM) 10K type strain sequencing project: providing services to taxonomists for standard genome sequencing and annotation.</title>
        <authorList>
            <consortium name="The Broad Institute Genomics Platform"/>
            <consortium name="The Broad Institute Genome Sequencing Center for Infectious Disease"/>
            <person name="Wu L."/>
            <person name="Ma J."/>
        </authorList>
    </citation>
    <scope>NUCLEOTIDE SEQUENCE [LARGE SCALE GENOMIC DNA]</scope>
    <source>
        <strain evidence="2 3">JCM 12696</strain>
    </source>
</reference>
<feature type="region of interest" description="Disordered" evidence="1">
    <location>
        <begin position="1"/>
        <end position="29"/>
    </location>
</feature>
<dbReference type="Proteomes" id="UP001501371">
    <property type="component" value="Unassembled WGS sequence"/>
</dbReference>
<protein>
    <recommendedName>
        <fullName evidence="4">Monooxygenase</fullName>
    </recommendedName>
</protein>
<gene>
    <name evidence="2" type="ORF">GCM10009654_00740</name>
</gene>
<organism evidence="2 3">
    <name type="scientific">Streptomyces hebeiensis</name>
    <dbReference type="NCBI Taxonomy" id="229486"/>
    <lineage>
        <taxon>Bacteria</taxon>
        <taxon>Bacillati</taxon>
        <taxon>Actinomycetota</taxon>
        <taxon>Actinomycetes</taxon>
        <taxon>Kitasatosporales</taxon>
        <taxon>Streptomycetaceae</taxon>
        <taxon>Streptomyces</taxon>
    </lineage>
</organism>
<proteinExistence type="predicted"/>
<comment type="caution">
    <text evidence="2">The sequence shown here is derived from an EMBL/GenBank/DDBJ whole genome shotgun (WGS) entry which is preliminary data.</text>
</comment>
<dbReference type="RefSeq" id="WP_344268333.1">
    <property type="nucleotide sequence ID" value="NZ_BAAAKV010000001.1"/>
</dbReference>
<evidence type="ECO:0008006" key="4">
    <source>
        <dbReference type="Google" id="ProtNLM"/>
    </source>
</evidence>
<dbReference type="Gene3D" id="3.50.50.60">
    <property type="entry name" value="FAD/NAD(P)-binding domain"/>
    <property type="match status" value="2"/>
</dbReference>
<feature type="compositionally biased region" description="Low complexity" evidence="1">
    <location>
        <begin position="264"/>
        <end position="281"/>
    </location>
</feature>
<evidence type="ECO:0000313" key="2">
    <source>
        <dbReference type="EMBL" id="GAA1149401.1"/>
    </source>
</evidence>
<dbReference type="SUPFAM" id="SSF51905">
    <property type="entry name" value="FAD/NAD(P)-binding domain"/>
    <property type="match status" value="1"/>
</dbReference>
<dbReference type="Pfam" id="PF12831">
    <property type="entry name" value="FAD_oxidored"/>
    <property type="match status" value="1"/>
</dbReference>
<dbReference type="PANTHER" id="PTHR43422:SF3">
    <property type="entry name" value="THIAMINE THIAZOLE SYNTHASE"/>
    <property type="match status" value="1"/>
</dbReference>
<evidence type="ECO:0000313" key="3">
    <source>
        <dbReference type="Proteomes" id="UP001501371"/>
    </source>
</evidence>
<evidence type="ECO:0000256" key="1">
    <source>
        <dbReference type="SAM" id="MobiDB-lite"/>
    </source>
</evidence>
<keyword evidence="3" id="KW-1185">Reference proteome</keyword>
<feature type="region of interest" description="Disordered" evidence="1">
    <location>
        <begin position="235"/>
        <end position="291"/>
    </location>
</feature>